<dbReference type="Pfam" id="PF00069">
    <property type="entry name" value="Pkinase"/>
    <property type="match status" value="1"/>
</dbReference>
<dbReference type="InterPro" id="IPR050629">
    <property type="entry name" value="STE20/SPS1-PAK"/>
</dbReference>
<evidence type="ECO:0000256" key="11">
    <source>
        <dbReference type="SAM" id="MobiDB-lite"/>
    </source>
</evidence>
<evidence type="ECO:0000256" key="7">
    <source>
        <dbReference type="ARBA" id="ARBA00022840"/>
    </source>
</evidence>
<dbReference type="GO" id="GO:0004674">
    <property type="term" value="F:protein serine/threonine kinase activity"/>
    <property type="evidence" value="ECO:0007669"/>
    <property type="project" value="UniProtKB-KW"/>
</dbReference>
<evidence type="ECO:0000313" key="13">
    <source>
        <dbReference type="EMBL" id="TNY22323.1"/>
    </source>
</evidence>
<keyword evidence="14" id="KW-1185">Reference proteome</keyword>
<dbReference type="CDD" id="cd06609">
    <property type="entry name" value="STKc_MST3_like"/>
    <property type="match status" value="1"/>
</dbReference>
<comment type="similarity">
    <text evidence="1">Belongs to the protein kinase superfamily. STE Ser/Thr protein kinase family. STE20 subfamily.</text>
</comment>
<feature type="region of interest" description="Disordered" evidence="11">
    <location>
        <begin position="426"/>
        <end position="468"/>
    </location>
</feature>
<comment type="catalytic activity">
    <reaction evidence="8">
        <text>L-threonyl-[protein] + ATP = O-phospho-L-threonyl-[protein] + ADP + H(+)</text>
        <dbReference type="Rhea" id="RHEA:46608"/>
        <dbReference type="Rhea" id="RHEA-COMP:11060"/>
        <dbReference type="Rhea" id="RHEA-COMP:11605"/>
        <dbReference type="ChEBI" id="CHEBI:15378"/>
        <dbReference type="ChEBI" id="CHEBI:30013"/>
        <dbReference type="ChEBI" id="CHEBI:30616"/>
        <dbReference type="ChEBI" id="CHEBI:61977"/>
        <dbReference type="ChEBI" id="CHEBI:456216"/>
        <dbReference type="EC" id="2.7.11.1"/>
    </reaction>
</comment>
<evidence type="ECO:0000256" key="8">
    <source>
        <dbReference type="ARBA" id="ARBA00047899"/>
    </source>
</evidence>
<evidence type="ECO:0000256" key="4">
    <source>
        <dbReference type="ARBA" id="ARBA00022679"/>
    </source>
</evidence>
<dbReference type="InterPro" id="IPR000719">
    <property type="entry name" value="Prot_kinase_dom"/>
</dbReference>
<keyword evidence="4" id="KW-0808">Transferase</keyword>
<protein>
    <recommendedName>
        <fullName evidence="2">non-specific serine/threonine protein kinase</fullName>
        <ecNumber evidence="2">2.7.11.1</ecNumber>
    </recommendedName>
</protein>
<evidence type="ECO:0000259" key="12">
    <source>
        <dbReference type="PROSITE" id="PS50011"/>
    </source>
</evidence>
<feature type="compositionally biased region" description="Low complexity" evidence="11">
    <location>
        <begin position="18"/>
        <end position="28"/>
    </location>
</feature>
<evidence type="ECO:0000256" key="5">
    <source>
        <dbReference type="ARBA" id="ARBA00022741"/>
    </source>
</evidence>
<dbReference type="OrthoDB" id="248923at2759"/>
<feature type="binding site" evidence="10">
    <location>
        <position position="71"/>
    </location>
    <ligand>
        <name>ATP</name>
        <dbReference type="ChEBI" id="CHEBI:30616"/>
    </ligand>
</feature>
<dbReference type="AlphaFoldDB" id="A0A5C5FZQ4"/>
<dbReference type="PANTHER" id="PTHR48012">
    <property type="entry name" value="STERILE20-LIKE KINASE, ISOFORM B-RELATED"/>
    <property type="match status" value="1"/>
</dbReference>
<accession>A0A5C5FZQ4</accession>
<comment type="caution">
    <text evidence="13">The sequence shown here is derived from an EMBL/GenBank/DDBJ whole genome shotgun (WGS) entry which is preliminary data.</text>
</comment>
<dbReference type="Gene3D" id="1.10.510.10">
    <property type="entry name" value="Transferase(Phosphotransferase) domain 1"/>
    <property type="match status" value="1"/>
</dbReference>
<dbReference type="InterPro" id="IPR017441">
    <property type="entry name" value="Protein_kinase_ATP_BS"/>
</dbReference>
<feature type="region of interest" description="Disordered" evidence="11">
    <location>
        <begin position="480"/>
        <end position="547"/>
    </location>
</feature>
<evidence type="ECO:0000256" key="3">
    <source>
        <dbReference type="ARBA" id="ARBA00022527"/>
    </source>
</evidence>
<dbReference type="InterPro" id="IPR011009">
    <property type="entry name" value="Kinase-like_dom_sf"/>
</dbReference>
<reference evidence="13 14" key="1">
    <citation type="submission" date="2019-03" db="EMBL/GenBank/DDBJ databases">
        <title>Rhodosporidium diobovatum UCD-FST 08-225 genome sequencing, assembly, and annotation.</title>
        <authorList>
            <person name="Fakankun I.U."/>
            <person name="Fristensky B."/>
            <person name="Levin D.B."/>
        </authorList>
    </citation>
    <scope>NUCLEOTIDE SEQUENCE [LARGE SCALE GENOMIC DNA]</scope>
    <source>
        <strain evidence="13 14">UCD-FST 08-225</strain>
    </source>
</reference>
<evidence type="ECO:0000256" key="2">
    <source>
        <dbReference type="ARBA" id="ARBA00012513"/>
    </source>
</evidence>
<dbReference type="GO" id="GO:0005737">
    <property type="term" value="C:cytoplasm"/>
    <property type="evidence" value="ECO:0007669"/>
    <property type="project" value="TreeGrafter"/>
</dbReference>
<evidence type="ECO:0000256" key="10">
    <source>
        <dbReference type="PROSITE-ProRule" id="PRU10141"/>
    </source>
</evidence>
<feature type="region of interest" description="Disordered" evidence="11">
    <location>
        <begin position="686"/>
        <end position="719"/>
    </location>
</feature>
<keyword evidence="6 13" id="KW-0418">Kinase</keyword>
<sequence>MPPSPRKTSSDRTVHRLGAAAGQVGQQQKPQDSAEADPSKEYQLQEKLGVGSFGVVYKAIHLPSSRPVAIKIIDLEDSDDDIAEIQLEISHLADCDSQWVTRYYGSFLRGWKLWIVMEYLAGGSCLDLLKPGPFSEAHIAIICRELLLGLEYLHNENKIHRDIKGADLLVLRESDTDECTLAAANVLLSASGGVKLADFGVAAQLTATLGRRNTFVGTPYWMAPEVIRQAGYDSKADLWSLGITAIELAKGEPPLAEYHPMRVLFLIPKARPPSLEGKFSEAFKDFVALCLIKDPNERPTAKELLQHRFVKYARRTSQLAELIERHADWRANGPRKDKAKGVKDGDKKGRGDPTKDDTLTGTVASAWAFDTLRAESSDEGGTLGRVQAPQPSDAQLAALSVPNAATEPSMASLLAASASPARAAVNDLPYQPVPPAPSRARDESPNKRTSHRARNDINGTLLGAADVGSGLNTVRPIKRLDSAGSHRASTEFVRSASQRRARERTHSASSSSVTSNSLSGAEGDKAQTPDTSATSIEAPSAAAAGGSAQADDVARIGRMVVADVLGPVVETLSSASEGSEKDRASSGAVPSPADLEALAMVRKGFEDLAGGNPVLAWKLVEGLLGGINDNSAIRSDLARVSPALADAYKTSSPAATAAATGSLVSTPQGPAVLLSTLERRHPRAIDPAAGFDSSDDDEGGAPAQSGGSRKGSARAGAVEERSPIAQMLWTRWVVGLKEQLGLA</sequence>
<dbReference type="EC" id="2.7.11.1" evidence="2"/>
<dbReference type="GO" id="GO:0005524">
    <property type="term" value="F:ATP binding"/>
    <property type="evidence" value="ECO:0007669"/>
    <property type="project" value="UniProtKB-UniRule"/>
</dbReference>
<evidence type="ECO:0000313" key="14">
    <source>
        <dbReference type="Proteomes" id="UP000311382"/>
    </source>
</evidence>
<organism evidence="13 14">
    <name type="scientific">Rhodotorula diobovata</name>
    <dbReference type="NCBI Taxonomy" id="5288"/>
    <lineage>
        <taxon>Eukaryota</taxon>
        <taxon>Fungi</taxon>
        <taxon>Dikarya</taxon>
        <taxon>Basidiomycota</taxon>
        <taxon>Pucciniomycotina</taxon>
        <taxon>Microbotryomycetes</taxon>
        <taxon>Sporidiobolales</taxon>
        <taxon>Sporidiobolaceae</taxon>
        <taxon>Rhodotorula</taxon>
    </lineage>
</organism>
<feature type="domain" description="Protein kinase" evidence="12">
    <location>
        <begin position="42"/>
        <end position="310"/>
    </location>
</feature>
<dbReference type="STRING" id="5288.A0A5C5FZQ4"/>
<dbReference type="SUPFAM" id="SSF56112">
    <property type="entry name" value="Protein kinase-like (PK-like)"/>
    <property type="match status" value="1"/>
</dbReference>
<evidence type="ECO:0000256" key="6">
    <source>
        <dbReference type="ARBA" id="ARBA00022777"/>
    </source>
</evidence>
<feature type="region of interest" description="Disordered" evidence="11">
    <location>
        <begin position="1"/>
        <end position="38"/>
    </location>
</feature>
<evidence type="ECO:0000256" key="9">
    <source>
        <dbReference type="ARBA" id="ARBA00048679"/>
    </source>
</evidence>
<feature type="compositionally biased region" description="Low complexity" evidence="11">
    <location>
        <begin position="532"/>
        <end position="547"/>
    </location>
</feature>
<feature type="compositionally biased region" description="Basic and acidic residues" evidence="11">
    <location>
        <begin position="330"/>
        <end position="358"/>
    </location>
</feature>
<feature type="compositionally biased region" description="Low complexity" evidence="11">
    <location>
        <begin position="507"/>
        <end position="519"/>
    </location>
</feature>
<dbReference type="EMBL" id="SOZI01000027">
    <property type="protein sequence ID" value="TNY22323.1"/>
    <property type="molecule type" value="Genomic_DNA"/>
</dbReference>
<comment type="catalytic activity">
    <reaction evidence="9">
        <text>L-seryl-[protein] + ATP = O-phospho-L-seryl-[protein] + ADP + H(+)</text>
        <dbReference type="Rhea" id="RHEA:17989"/>
        <dbReference type="Rhea" id="RHEA-COMP:9863"/>
        <dbReference type="Rhea" id="RHEA-COMP:11604"/>
        <dbReference type="ChEBI" id="CHEBI:15378"/>
        <dbReference type="ChEBI" id="CHEBI:29999"/>
        <dbReference type="ChEBI" id="CHEBI:30616"/>
        <dbReference type="ChEBI" id="CHEBI:83421"/>
        <dbReference type="ChEBI" id="CHEBI:456216"/>
        <dbReference type="EC" id="2.7.11.1"/>
    </reaction>
</comment>
<keyword evidence="5 10" id="KW-0547">Nucleotide-binding</keyword>
<feature type="region of interest" description="Disordered" evidence="11">
    <location>
        <begin position="330"/>
        <end position="359"/>
    </location>
</feature>
<dbReference type="Proteomes" id="UP000311382">
    <property type="component" value="Unassembled WGS sequence"/>
</dbReference>
<keyword evidence="7 10" id="KW-0067">ATP-binding</keyword>
<keyword evidence="3" id="KW-0723">Serine/threonine-protein kinase</keyword>
<dbReference type="PROSITE" id="PS00107">
    <property type="entry name" value="PROTEIN_KINASE_ATP"/>
    <property type="match status" value="1"/>
</dbReference>
<evidence type="ECO:0000256" key="1">
    <source>
        <dbReference type="ARBA" id="ARBA00008874"/>
    </source>
</evidence>
<dbReference type="PROSITE" id="PS50011">
    <property type="entry name" value="PROTEIN_KINASE_DOM"/>
    <property type="match status" value="1"/>
</dbReference>
<gene>
    <name evidence="13" type="ORF">DMC30DRAFT_445379</name>
</gene>
<name>A0A5C5FZQ4_9BASI</name>
<dbReference type="PANTHER" id="PTHR48012:SF10">
    <property type="entry name" value="FI20177P1"/>
    <property type="match status" value="1"/>
</dbReference>
<proteinExistence type="inferred from homology"/>